<name>A0AA36J7M7_9DINO</name>
<protein>
    <recommendedName>
        <fullName evidence="2">G domain-containing protein</fullName>
    </recommendedName>
</protein>
<comment type="caution">
    <text evidence="3">The sequence shown here is derived from an EMBL/GenBank/DDBJ whole genome shotgun (WGS) entry which is preliminary data.</text>
</comment>
<dbReference type="InterPro" id="IPR027417">
    <property type="entry name" value="P-loop_NTPase"/>
</dbReference>
<dbReference type="SUPFAM" id="SSF52540">
    <property type="entry name" value="P-loop containing nucleoside triphosphate hydrolases"/>
    <property type="match status" value="1"/>
</dbReference>
<dbReference type="AlphaFoldDB" id="A0AA36J7M7"/>
<accession>A0AA36J7M7</accession>
<dbReference type="PANTHER" id="PTHR11649">
    <property type="entry name" value="MSS1/TRME-RELATED GTP-BINDING PROTEIN"/>
    <property type="match status" value="1"/>
</dbReference>
<dbReference type="Gene3D" id="3.40.50.300">
    <property type="entry name" value="P-loop containing nucleotide triphosphate hydrolases"/>
    <property type="match status" value="1"/>
</dbReference>
<proteinExistence type="predicted"/>
<evidence type="ECO:0000256" key="1">
    <source>
        <dbReference type="SAM" id="MobiDB-lite"/>
    </source>
</evidence>
<keyword evidence="4" id="KW-1185">Reference proteome</keyword>
<sequence>MAFESVRPLPHVQPIQPIQPVQIKPQVPQAPSLPVKWSVGLVAVASAKPQRHFQRFRARKAEAPQAPQARADTLDALTVTEVYKLLKGAPSPQHALQLAARLRRASREGKRTRDGRSLDAEIVDDALDILLENTADTEHSPEAEGRQQEKQKFDAHRIDIQNGDAEEKEEEQEEQEEREETEDNSGGRQSPPRWSAGVGSEDRETHEVPYELWEQVVSRKFNVVDRVWKAPTSASLPKVPSMREDAMVPESSWLRLPHIAVNGMTNCGKSTLINHLIRWTYAAKASSVPGRTNSIDFYCVNNRFVLVDLPGYPDPEELAHQGVLKKWEAHWQDLVFTYLQMCADGHYDLRLMLQLQQTKRRPSRACRMFVDELRAKDLPLLLILTKDDQLKKPNEERNYYATQIKKTLGLEGQHLHFTAKHALEMSRRSKKHVQRWIRTAVTAESRVEVQQTLQEAWRSRIICETRKTPEQMREKKELWKARYKKLREERKQRKKALTSEELSVDIG</sequence>
<dbReference type="Proteomes" id="UP001178507">
    <property type="component" value="Unassembled WGS sequence"/>
</dbReference>
<feature type="domain" description="G" evidence="2">
    <location>
        <begin position="259"/>
        <end position="343"/>
    </location>
</feature>
<dbReference type="EMBL" id="CAUJNA010003401">
    <property type="protein sequence ID" value="CAJ1401133.1"/>
    <property type="molecule type" value="Genomic_DNA"/>
</dbReference>
<evidence type="ECO:0000313" key="4">
    <source>
        <dbReference type="Proteomes" id="UP001178507"/>
    </source>
</evidence>
<dbReference type="GO" id="GO:0005525">
    <property type="term" value="F:GTP binding"/>
    <property type="evidence" value="ECO:0007669"/>
    <property type="project" value="InterPro"/>
</dbReference>
<reference evidence="3" key="1">
    <citation type="submission" date="2023-08" db="EMBL/GenBank/DDBJ databases">
        <authorList>
            <person name="Chen Y."/>
            <person name="Shah S."/>
            <person name="Dougan E. K."/>
            <person name="Thang M."/>
            <person name="Chan C."/>
        </authorList>
    </citation>
    <scope>NUCLEOTIDE SEQUENCE</scope>
</reference>
<feature type="compositionally biased region" description="Acidic residues" evidence="1">
    <location>
        <begin position="164"/>
        <end position="183"/>
    </location>
</feature>
<gene>
    <name evidence="3" type="ORF">EVOR1521_LOCUS24342</name>
</gene>
<feature type="region of interest" description="Disordered" evidence="1">
    <location>
        <begin position="135"/>
        <end position="154"/>
    </location>
</feature>
<evidence type="ECO:0000313" key="3">
    <source>
        <dbReference type="EMBL" id="CAJ1401133.1"/>
    </source>
</evidence>
<dbReference type="PANTHER" id="PTHR11649:SF13">
    <property type="entry name" value="ENGB-TYPE G DOMAIN-CONTAINING PROTEIN"/>
    <property type="match status" value="1"/>
</dbReference>
<dbReference type="Pfam" id="PF01926">
    <property type="entry name" value="MMR_HSR1"/>
    <property type="match status" value="1"/>
</dbReference>
<feature type="compositionally biased region" description="Basic and acidic residues" evidence="1">
    <location>
        <begin position="136"/>
        <end position="154"/>
    </location>
</feature>
<evidence type="ECO:0000259" key="2">
    <source>
        <dbReference type="Pfam" id="PF01926"/>
    </source>
</evidence>
<feature type="region of interest" description="Disordered" evidence="1">
    <location>
        <begin position="162"/>
        <end position="206"/>
    </location>
</feature>
<dbReference type="InterPro" id="IPR006073">
    <property type="entry name" value="GTP-bd"/>
</dbReference>
<organism evidence="3 4">
    <name type="scientific">Effrenium voratum</name>
    <dbReference type="NCBI Taxonomy" id="2562239"/>
    <lineage>
        <taxon>Eukaryota</taxon>
        <taxon>Sar</taxon>
        <taxon>Alveolata</taxon>
        <taxon>Dinophyceae</taxon>
        <taxon>Suessiales</taxon>
        <taxon>Symbiodiniaceae</taxon>
        <taxon>Effrenium</taxon>
    </lineage>
</organism>